<evidence type="ECO:0000256" key="1">
    <source>
        <dbReference type="ARBA" id="ARBA00001911"/>
    </source>
</evidence>
<organism evidence="6 7">
    <name type="scientific">Prevotella disiens</name>
    <dbReference type="NCBI Taxonomy" id="28130"/>
    <lineage>
        <taxon>Bacteria</taxon>
        <taxon>Pseudomonadati</taxon>
        <taxon>Bacteroidota</taxon>
        <taxon>Bacteroidia</taxon>
        <taxon>Bacteroidales</taxon>
        <taxon>Prevotellaceae</taxon>
        <taxon>Prevotella</taxon>
    </lineage>
</organism>
<dbReference type="SUPFAM" id="SSF51735">
    <property type="entry name" value="NAD(P)-binding Rossmann-fold domains"/>
    <property type="match status" value="1"/>
</dbReference>
<dbReference type="GO" id="GO:0048040">
    <property type="term" value="F:UDP-glucuronate decarboxylase activity"/>
    <property type="evidence" value="ECO:0007669"/>
    <property type="project" value="TreeGrafter"/>
</dbReference>
<dbReference type="AlphaFoldDB" id="A0A379E0A0"/>
<dbReference type="PANTHER" id="PTHR43078:SF6">
    <property type="entry name" value="UDP-GLUCURONIC ACID DECARBOXYLASE 1"/>
    <property type="match status" value="1"/>
</dbReference>
<feature type="domain" description="NAD-dependent epimerase/dehydratase" evidence="5">
    <location>
        <begin position="38"/>
        <end position="283"/>
    </location>
</feature>
<gene>
    <name evidence="6" type="primary">rffG_2</name>
    <name evidence="6" type="ORF">NCTC11157_01905</name>
</gene>
<evidence type="ECO:0000256" key="2">
    <source>
        <dbReference type="ARBA" id="ARBA00022793"/>
    </source>
</evidence>
<keyword evidence="4 6" id="KW-0456">Lyase</keyword>
<evidence type="ECO:0000313" key="6">
    <source>
        <dbReference type="EMBL" id="SUB86157.1"/>
    </source>
</evidence>
<dbReference type="GO" id="GO:0008460">
    <property type="term" value="F:dTDP-glucose 4,6-dehydratase activity"/>
    <property type="evidence" value="ECO:0007669"/>
    <property type="project" value="UniProtKB-EC"/>
</dbReference>
<evidence type="ECO:0000256" key="4">
    <source>
        <dbReference type="ARBA" id="ARBA00023239"/>
    </source>
</evidence>
<dbReference type="EMBL" id="UGTL01000001">
    <property type="protein sequence ID" value="SUB86157.1"/>
    <property type="molecule type" value="Genomic_DNA"/>
</dbReference>
<comment type="cofactor">
    <cofactor evidence="1">
        <name>NAD(+)</name>
        <dbReference type="ChEBI" id="CHEBI:57540"/>
    </cofactor>
</comment>
<dbReference type="InterPro" id="IPR001509">
    <property type="entry name" value="Epimerase_deHydtase"/>
</dbReference>
<keyword evidence="2" id="KW-0210">Decarboxylase</keyword>
<evidence type="ECO:0000256" key="3">
    <source>
        <dbReference type="ARBA" id="ARBA00023027"/>
    </source>
</evidence>
<keyword evidence="3" id="KW-0520">NAD</keyword>
<reference evidence="6 7" key="1">
    <citation type="submission" date="2018-06" db="EMBL/GenBank/DDBJ databases">
        <authorList>
            <consortium name="Pathogen Informatics"/>
            <person name="Doyle S."/>
        </authorList>
    </citation>
    <scope>NUCLEOTIDE SEQUENCE [LARGE SCALE GENOMIC DNA]</scope>
    <source>
        <strain evidence="6 7">NCTC11157</strain>
    </source>
</reference>
<dbReference type="InterPro" id="IPR044516">
    <property type="entry name" value="UXS-like"/>
</dbReference>
<dbReference type="Pfam" id="PF01370">
    <property type="entry name" value="Epimerase"/>
    <property type="match status" value="1"/>
</dbReference>
<dbReference type="EC" id="4.2.1.46" evidence="6"/>
<dbReference type="InterPro" id="IPR036291">
    <property type="entry name" value="NAD(P)-bd_dom_sf"/>
</dbReference>
<name>A0A379E0A0_9BACT</name>
<dbReference type="GO" id="GO:0005737">
    <property type="term" value="C:cytoplasm"/>
    <property type="evidence" value="ECO:0007669"/>
    <property type="project" value="TreeGrafter"/>
</dbReference>
<dbReference type="Proteomes" id="UP000254072">
    <property type="component" value="Unassembled WGS sequence"/>
</dbReference>
<accession>A0A379E0A0</accession>
<protein>
    <submittedName>
        <fullName evidence="6">dTDP-glucose 4,6-dehydratase 2</fullName>
        <ecNumber evidence="6">4.2.1.46</ecNumber>
    </submittedName>
</protein>
<dbReference type="GO" id="GO:0070403">
    <property type="term" value="F:NAD+ binding"/>
    <property type="evidence" value="ECO:0007669"/>
    <property type="project" value="InterPro"/>
</dbReference>
<evidence type="ECO:0000313" key="7">
    <source>
        <dbReference type="Proteomes" id="UP000254072"/>
    </source>
</evidence>
<dbReference type="PANTHER" id="PTHR43078">
    <property type="entry name" value="UDP-GLUCURONIC ACID DECARBOXYLASE-RELATED"/>
    <property type="match status" value="1"/>
</dbReference>
<dbReference type="GO" id="GO:0042732">
    <property type="term" value="P:D-xylose metabolic process"/>
    <property type="evidence" value="ECO:0007669"/>
    <property type="project" value="InterPro"/>
</dbReference>
<sequence length="356" mass="40364">MKTNKYLDYREMNHILEEDITQFANDFQWHNELSGKVIAVTGATGLLGSCMVRCLLALNRKYNTKIYVLAVVRNVQKAMEMFGEANPQLGFYAYDFSSNKLFSPEKKPDFIIHLASPTASKFFVENPVETMNIVYEGTKTLLEYAKKNKVESLLLASSLEVYGVVTDDSAPLTEETFGELDPMDSRSSYPMAKRAAEALCHNYAIQYGVPAKVARLAQTFGAGVAKDDKRVFAQFARNILNNEDIVMFTTGELSRSYCYTMDALTAMFCILLRGKDGEAYNVANETTYMSIKNMAKFLVREFNFAVKVVVQLKENMGYSPVTRLRLSTQKITQLGWKPKYGLSEMFHRLIESMKEE</sequence>
<dbReference type="Gene3D" id="3.40.50.720">
    <property type="entry name" value="NAD(P)-binding Rossmann-like Domain"/>
    <property type="match status" value="1"/>
</dbReference>
<proteinExistence type="predicted"/>
<evidence type="ECO:0000259" key="5">
    <source>
        <dbReference type="Pfam" id="PF01370"/>
    </source>
</evidence>